<keyword evidence="3" id="KW-0998">Cell outer membrane</keyword>
<sequence length="915" mass="101537">MKLKLFILTLFISTLTFAQSKGTITGVLTDKDSNNETLPFANVLLKGTAINATTDIDGKYTLNAPAGNYVIQFSFIGYESVELPVTVKSNETVTLNKALGSASYKLEDVVITTNVNKQKETALLLEQKNAVEIKQSIGSQELARKGVSDVATAVTKTTGITKQEGSGNIFVRGLGDRYNSTTMNGLPIPSNDPEKKNLNLEIFSTDIVEYISIDKVYNGKIYGDFAGGNVDIVSKDYKGAGFLKLDIGTKVNSNAIAQDNFKLQSGISRLGFTNKSIPDNALTQYNYSSMQQRKLTPIANSFGISGGKSFNVGSQGKLSLFATASFSNDFSSKSDGTAKASVNGNGIANKNFEKYSELKYETNTTGMANIGYKINNANKVNFNSLYINTSTQSTEEYYGYIVDIANDGNGLIRRFNYEKNSLWINQLLGDHTINDRSKLNWGVSYNKIDGNMPDRVQNIFRNEATGYQLSSISAPDNHRYFQKLKEDELAVNASYDYKFNKDEAGDYKGKFTFGYNGRMKSRGFQATQFNLKANNGYTNTVVDPNNLDLFYNAANFNNNYFSIATFRGNSQVYNALDPQTYSGDQMVNGAFLNTEYRFEKLTAILGLRGEQISQKVNWYTQLGGIGNDKLEKTAFLPSVIMKYELNDKQNLRLGASKTYTLPQFKERALFVYEEVLQVKVGNPFLYESDDYNLDLKWEMFPKSDELISVTAFGKYILNPMNEVTISSSSNDISFINTGNYGYVAGGEIEYRKQLFSTDTENSKKLSAGLNASYLYSNQELNTNKVNSETNYQVDFTNKTSKFTGASDLLLNTDLTFFNEWNAKKSNLTTTIAYSYFSDRVNAIGTNGKGDLVDKAFGSLDFVAKSKLTERLGLGLVVKNMLNPAINRVQENATGDVNVLSYKKGMTASLSLNYQF</sequence>
<dbReference type="Proteomes" id="UP000641454">
    <property type="component" value="Unassembled WGS sequence"/>
</dbReference>
<evidence type="ECO:0000313" key="8">
    <source>
        <dbReference type="EMBL" id="MBC5845021.1"/>
    </source>
</evidence>
<name>A0A923SFV3_9FLAO</name>
<comment type="similarity">
    <text evidence="4">Belongs to the TonB-dependent receptor family.</text>
</comment>
<dbReference type="RefSeq" id="WP_187019069.1">
    <property type="nucleotide sequence ID" value="NZ_JACRUK010000025.1"/>
</dbReference>
<dbReference type="GO" id="GO:0004180">
    <property type="term" value="F:carboxypeptidase activity"/>
    <property type="evidence" value="ECO:0007669"/>
    <property type="project" value="UniProtKB-KW"/>
</dbReference>
<keyword evidence="8" id="KW-0121">Carboxypeptidase</keyword>
<dbReference type="InterPro" id="IPR036942">
    <property type="entry name" value="Beta-barrel_TonB_sf"/>
</dbReference>
<dbReference type="Gene3D" id="2.170.130.10">
    <property type="entry name" value="TonB-dependent receptor, plug domain"/>
    <property type="match status" value="1"/>
</dbReference>
<evidence type="ECO:0000259" key="6">
    <source>
        <dbReference type="Pfam" id="PF00593"/>
    </source>
</evidence>
<dbReference type="InterPro" id="IPR008969">
    <property type="entry name" value="CarboxyPept-like_regulatory"/>
</dbReference>
<organism evidence="8 9">
    <name type="scientific">Flavobacterium muglaense</name>
    <dbReference type="NCBI Taxonomy" id="2764716"/>
    <lineage>
        <taxon>Bacteria</taxon>
        <taxon>Pseudomonadati</taxon>
        <taxon>Bacteroidota</taxon>
        <taxon>Flavobacteriia</taxon>
        <taxon>Flavobacteriales</taxon>
        <taxon>Flavobacteriaceae</taxon>
        <taxon>Flavobacterium</taxon>
    </lineage>
</organism>
<dbReference type="Gene3D" id="2.40.170.20">
    <property type="entry name" value="TonB-dependent receptor, beta-barrel domain"/>
    <property type="match status" value="1"/>
</dbReference>
<dbReference type="EMBL" id="JACRUL010000026">
    <property type="protein sequence ID" value="MBC5845021.1"/>
    <property type="molecule type" value="Genomic_DNA"/>
</dbReference>
<comment type="subcellular location">
    <subcellularLocation>
        <location evidence="1 4">Cell outer membrane</location>
    </subcellularLocation>
</comment>
<evidence type="ECO:0000256" key="4">
    <source>
        <dbReference type="RuleBase" id="RU003357"/>
    </source>
</evidence>
<keyword evidence="8" id="KW-0378">Hydrolase</keyword>
<keyword evidence="4" id="KW-0798">TonB box</keyword>
<proteinExistence type="inferred from homology"/>
<dbReference type="PANTHER" id="PTHR40980">
    <property type="entry name" value="PLUG DOMAIN-CONTAINING PROTEIN"/>
    <property type="match status" value="1"/>
</dbReference>
<dbReference type="Gene3D" id="2.60.40.1120">
    <property type="entry name" value="Carboxypeptidase-like, regulatory domain"/>
    <property type="match status" value="1"/>
</dbReference>
<dbReference type="InterPro" id="IPR012910">
    <property type="entry name" value="Plug_dom"/>
</dbReference>
<gene>
    <name evidence="8" type="ORF">H8R25_11280</name>
</gene>
<accession>A0A923SFV3</accession>
<evidence type="ECO:0000256" key="3">
    <source>
        <dbReference type="ARBA" id="ARBA00023237"/>
    </source>
</evidence>
<dbReference type="Pfam" id="PF13715">
    <property type="entry name" value="CarbopepD_reg_2"/>
    <property type="match status" value="1"/>
</dbReference>
<comment type="caution">
    <text evidence="8">The sequence shown here is derived from an EMBL/GenBank/DDBJ whole genome shotgun (WGS) entry which is preliminary data.</text>
</comment>
<dbReference type="GO" id="GO:0009279">
    <property type="term" value="C:cell outer membrane"/>
    <property type="evidence" value="ECO:0007669"/>
    <property type="project" value="UniProtKB-SubCell"/>
</dbReference>
<feature type="domain" description="TonB-dependent receptor plug" evidence="7">
    <location>
        <begin position="133"/>
        <end position="228"/>
    </location>
</feature>
<dbReference type="PANTHER" id="PTHR40980:SF5">
    <property type="entry name" value="TONB-DEPENDENT RECEPTOR"/>
    <property type="match status" value="1"/>
</dbReference>
<reference evidence="8 9" key="1">
    <citation type="submission" date="2020-08" db="EMBL/GenBank/DDBJ databases">
        <title>Description of novel Flavobacterium F-392 isolate.</title>
        <authorList>
            <person name="Saticioglu I.B."/>
            <person name="Duman M."/>
            <person name="Altun S."/>
        </authorList>
    </citation>
    <scope>NUCLEOTIDE SEQUENCE [LARGE SCALE GENOMIC DNA]</scope>
    <source>
        <strain evidence="8 9">F-392</strain>
    </source>
</reference>
<dbReference type="Pfam" id="PF07715">
    <property type="entry name" value="Plug"/>
    <property type="match status" value="1"/>
</dbReference>
<keyword evidence="8" id="KW-0645">Protease</keyword>
<keyword evidence="2 4" id="KW-0472">Membrane</keyword>
<dbReference type="InterPro" id="IPR037066">
    <property type="entry name" value="Plug_dom_sf"/>
</dbReference>
<dbReference type="Pfam" id="PF00593">
    <property type="entry name" value="TonB_dep_Rec_b-barrel"/>
    <property type="match status" value="1"/>
</dbReference>
<dbReference type="InterPro" id="IPR000531">
    <property type="entry name" value="Beta-barrel_TonB"/>
</dbReference>
<keyword evidence="9" id="KW-1185">Reference proteome</keyword>
<feature type="domain" description="TonB-dependent receptor-like beta-barrel" evidence="6">
    <location>
        <begin position="476"/>
        <end position="879"/>
    </location>
</feature>
<dbReference type="SUPFAM" id="SSF56935">
    <property type="entry name" value="Porins"/>
    <property type="match status" value="1"/>
</dbReference>
<keyword evidence="5" id="KW-0732">Signal</keyword>
<evidence type="ECO:0000256" key="2">
    <source>
        <dbReference type="ARBA" id="ARBA00023136"/>
    </source>
</evidence>
<feature type="chain" id="PRO_5037641053" evidence="5">
    <location>
        <begin position="19"/>
        <end position="915"/>
    </location>
</feature>
<evidence type="ECO:0000256" key="5">
    <source>
        <dbReference type="SAM" id="SignalP"/>
    </source>
</evidence>
<evidence type="ECO:0000313" key="9">
    <source>
        <dbReference type="Proteomes" id="UP000641454"/>
    </source>
</evidence>
<evidence type="ECO:0000256" key="1">
    <source>
        <dbReference type="ARBA" id="ARBA00004442"/>
    </source>
</evidence>
<evidence type="ECO:0000259" key="7">
    <source>
        <dbReference type="Pfam" id="PF07715"/>
    </source>
</evidence>
<protein>
    <submittedName>
        <fullName evidence="8">Carboxypeptidase-like regulatory domain-containing protein</fullName>
    </submittedName>
</protein>
<dbReference type="SUPFAM" id="SSF49464">
    <property type="entry name" value="Carboxypeptidase regulatory domain-like"/>
    <property type="match status" value="1"/>
</dbReference>
<dbReference type="AlphaFoldDB" id="A0A923SFV3"/>
<feature type="signal peptide" evidence="5">
    <location>
        <begin position="1"/>
        <end position="18"/>
    </location>
</feature>